<feature type="region of interest" description="Disordered" evidence="5">
    <location>
        <begin position="134"/>
        <end position="157"/>
    </location>
</feature>
<keyword evidence="3" id="KW-0804">Transcription</keyword>
<keyword evidence="4" id="KW-0539">Nucleus</keyword>
<evidence type="ECO:0000256" key="2">
    <source>
        <dbReference type="ARBA" id="ARBA00023015"/>
    </source>
</evidence>
<evidence type="ECO:0000256" key="3">
    <source>
        <dbReference type="ARBA" id="ARBA00023163"/>
    </source>
</evidence>
<accession>A0A6A4XGR4</accession>
<evidence type="ECO:0000313" key="6">
    <source>
        <dbReference type="EMBL" id="KAF0313992.1"/>
    </source>
</evidence>
<evidence type="ECO:0008006" key="8">
    <source>
        <dbReference type="Google" id="ProtNLM"/>
    </source>
</evidence>
<comment type="caution">
    <text evidence="6">The sequence shown here is derived from an EMBL/GenBank/DDBJ whole genome shotgun (WGS) entry which is preliminary data.</text>
</comment>
<dbReference type="EMBL" id="VIIS01000059">
    <property type="protein sequence ID" value="KAF0313992.1"/>
    <property type="molecule type" value="Genomic_DNA"/>
</dbReference>
<evidence type="ECO:0000256" key="1">
    <source>
        <dbReference type="ARBA" id="ARBA00004123"/>
    </source>
</evidence>
<comment type="subcellular location">
    <subcellularLocation>
        <location evidence="1">Nucleus</location>
    </subcellularLocation>
</comment>
<proteinExistence type="predicted"/>
<name>A0A6A4XGR4_AMPAM</name>
<keyword evidence="2" id="KW-0805">Transcription regulation</keyword>
<reference evidence="6 7" key="1">
    <citation type="submission" date="2019-07" db="EMBL/GenBank/DDBJ databases">
        <title>Draft genome assembly of a fouling barnacle, Amphibalanus amphitrite (Darwin, 1854): The first reference genome for Thecostraca.</title>
        <authorList>
            <person name="Kim W."/>
        </authorList>
    </citation>
    <scope>NUCLEOTIDE SEQUENCE [LARGE SCALE GENOMIC DNA]</scope>
    <source>
        <strain evidence="6">SNU_AA5</strain>
        <tissue evidence="6">Soma without cirri and trophi</tissue>
    </source>
</reference>
<dbReference type="AlphaFoldDB" id="A0A6A4XGR4"/>
<dbReference type="GO" id="GO:0005634">
    <property type="term" value="C:nucleus"/>
    <property type="evidence" value="ECO:0007669"/>
    <property type="project" value="UniProtKB-SubCell"/>
</dbReference>
<evidence type="ECO:0000256" key="5">
    <source>
        <dbReference type="SAM" id="MobiDB-lite"/>
    </source>
</evidence>
<dbReference type="Proteomes" id="UP000440578">
    <property type="component" value="Unassembled WGS sequence"/>
</dbReference>
<feature type="region of interest" description="Disordered" evidence="5">
    <location>
        <begin position="257"/>
        <end position="300"/>
    </location>
</feature>
<dbReference type="OrthoDB" id="10069705at2759"/>
<keyword evidence="7" id="KW-1185">Reference proteome</keyword>
<protein>
    <recommendedName>
        <fullName evidence="8">Protein vestigial</fullName>
    </recommendedName>
</protein>
<evidence type="ECO:0000313" key="7">
    <source>
        <dbReference type="Proteomes" id="UP000440578"/>
    </source>
</evidence>
<dbReference type="GO" id="GO:0006355">
    <property type="term" value="P:regulation of DNA-templated transcription"/>
    <property type="evidence" value="ECO:0007669"/>
    <property type="project" value="InterPro"/>
</dbReference>
<gene>
    <name evidence="6" type="ORF">FJT64_001585</name>
</gene>
<dbReference type="PANTHER" id="PTHR15950:SF15">
    <property type="entry name" value="PROTEIN VESTIGIAL"/>
    <property type="match status" value="1"/>
</dbReference>
<sequence>MNREAMRLKKKKRELWTTYTKSLDVLHLARYKRCNNDLRRLTRNLRTELELKLASDIKSNPKGFWRYASSRTKTRTGVENLRTGAGELTANDDEKAQVLNTYFSSVCTDDDLRPISTAHDGTYRGPKYKICGSPSAPAMAGHQTPPGQSEEDAPAGGQHNVKFLTSNCVLVTNYCGDAAHVVDEHFARALSHGAGFETKHGMASGKADPWHYALATQAAGYPARDLAGYGSSTAGVAAAAAARFNGYGPLLFPSGSRLPTAGQPTKSEWGAARGYSDVPPELGAHPHPHPHAHPHAHPLDPGFGAGAVGYGNVVTGLESSLHAAAGGKDSYWL</sequence>
<evidence type="ECO:0000256" key="4">
    <source>
        <dbReference type="ARBA" id="ARBA00023242"/>
    </source>
</evidence>
<feature type="compositionally biased region" description="Basic residues" evidence="5">
    <location>
        <begin position="286"/>
        <end position="296"/>
    </location>
</feature>
<dbReference type="Pfam" id="PF07545">
    <property type="entry name" value="Vg_Tdu"/>
    <property type="match status" value="1"/>
</dbReference>
<dbReference type="InterPro" id="IPR011520">
    <property type="entry name" value="Vg_fam"/>
</dbReference>
<dbReference type="PANTHER" id="PTHR15950">
    <property type="entry name" value="TRANSCRIPTION COFACTOR VESTIGIAL-LIKE PROTEIN"/>
    <property type="match status" value="1"/>
</dbReference>
<organism evidence="6 7">
    <name type="scientific">Amphibalanus amphitrite</name>
    <name type="common">Striped barnacle</name>
    <name type="synonym">Balanus amphitrite</name>
    <dbReference type="NCBI Taxonomy" id="1232801"/>
    <lineage>
        <taxon>Eukaryota</taxon>
        <taxon>Metazoa</taxon>
        <taxon>Ecdysozoa</taxon>
        <taxon>Arthropoda</taxon>
        <taxon>Crustacea</taxon>
        <taxon>Multicrustacea</taxon>
        <taxon>Cirripedia</taxon>
        <taxon>Thoracica</taxon>
        <taxon>Thoracicalcarea</taxon>
        <taxon>Balanomorpha</taxon>
        <taxon>Balanoidea</taxon>
        <taxon>Balanidae</taxon>
        <taxon>Amphibalaninae</taxon>
        <taxon>Amphibalanus</taxon>
    </lineage>
</organism>